<dbReference type="RefSeq" id="WP_016098301.1">
    <property type="nucleotide sequence ID" value="NZ_KB976537.1"/>
</dbReference>
<evidence type="ECO:0000313" key="1">
    <source>
        <dbReference type="EMBL" id="EOP90032.1"/>
    </source>
</evidence>
<organism evidence="1 2">
    <name type="scientific">Bacillus cereus HuB4-4</name>
    <dbReference type="NCBI Taxonomy" id="1053211"/>
    <lineage>
        <taxon>Bacteria</taxon>
        <taxon>Bacillati</taxon>
        <taxon>Bacillota</taxon>
        <taxon>Bacilli</taxon>
        <taxon>Bacillales</taxon>
        <taxon>Bacillaceae</taxon>
        <taxon>Bacillus</taxon>
        <taxon>Bacillus cereus group</taxon>
    </lineage>
</organism>
<sequence>MKQYWTQEELIEHFTFLPNEVHFIGNKTGETRLGFAIGELLSMLEFRSNNEKYQPILKALHLIKQHIGSRQKYFPVCDAVPIRDVVLPKFQKVVLETDTKVELRVNRINYEISVLHSLRDKLRCKEIWVIGANRYRNPDEDLPMDFEERREDYYENLGLSLDVESMISKLQKDLHHSLNRLNITIPQNSKVSISNYRGG</sequence>
<dbReference type="AlphaFoldDB" id="A0A9W5QW17"/>
<reference evidence="1 2" key="1">
    <citation type="submission" date="2012-12" db="EMBL/GenBank/DDBJ databases">
        <title>The Genome Sequence of Bacillus cereus HuB4-4.</title>
        <authorList>
            <consortium name="The Broad Institute Genome Sequencing Platform"/>
            <consortium name="The Broad Institute Genome Sequencing Center for Infectious Disease"/>
            <person name="Feldgarden M."/>
            <person name="Van der Auwera G.A."/>
            <person name="Mahillon J."/>
            <person name="Duprez V."/>
            <person name="Timmery S."/>
            <person name="Mattelet C."/>
            <person name="Dierick K."/>
            <person name="Sun M."/>
            <person name="Yu Z."/>
            <person name="Zhu L."/>
            <person name="Hu X."/>
            <person name="Shank E.B."/>
            <person name="Swiecicka I."/>
            <person name="Hansen B.M."/>
            <person name="Andrup L."/>
            <person name="Walker B."/>
            <person name="Young S.K."/>
            <person name="Zeng Q."/>
            <person name="Gargeya S."/>
            <person name="Fitzgerald M."/>
            <person name="Haas B."/>
            <person name="Abouelleil A."/>
            <person name="Alvarado L."/>
            <person name="Arachchi H.M."/>
            <person name="Berlin A.M."/>
            <person name="Chapman S.B."/>
            <person name="Dewar J."/>
            <person name="Goldberg J."/>
            <person name="Griggs A."/>
            <person name="Gujja S."/>
            <person name="Hansen M."/>
            <person name="Howarth C."/>
            <person name="Imamovic A."/>
            <person name="Larimer J."/>
            <person name="McCowan C."/>
            <person name="Murphy C."/>
            <person name="Neiman D."/>
            <person name="Pearson M."/>
            <person name="Priest M."/>
            <person name="Roberts A."/>
            <person name="Saif S."/>
            <person name="Shea T."/>
            <person name="Sisk P."/>
            <person name="Sykes S."/>
            <person name="Wortman J."/>
            <person name="Nusbaum C."/>
            <person name="Birren B."/>
        </authorList>
    </citation>
    <scope>NUCLEOTIDE SEQUENCE [LARGE SCALE GENOMIC DNA]</scope>
    <source>
        <strain evidence="1 2">HuB4-4</strain>
    </source>
</reference>
<proteinExistence type="predicted"/>
<protein>
    <submittedName>
        <fullName evidence="1">Uncharacterized protein</fullName>
    </submittedName>
</protein>
<evidence type="ECO:0000313" key="2">
    <source>
        <dbReference type="Proteomes" id="UP000014009"/>
    </source>
</evidence>
<name>A0A9W5QW17_BACCE</name>
<dbReference type="EMBL" id="AHEF01000045">
    <property type="protein sequence ID" value="EOP90032.1"/>
    <property type="molecule type" value="Genomic_DNA"/>
</dbReference>
<gene>
    <name evidence="1" type="ORF">IGM_02221</name>
</gene>
<comment type="caution">
    <text evidence="1">The sequence shown here is derived from an EMBL/GenBank/DDBJ whole genome shotgun (WGS) entry which is preliminary data.</text>
</comment>
<accession>A0A9W5QW17</accession>
<dbReference type="Proteomes" id="UP000014009">
    <property type="component" value="Unassembled WGS sequence"/>
</dbReference>